<keyword evidence="3" id="KW-1185">Reference proteome</keyword>
<gene>
    <name evidence="2" type="ORF">ACFP2T_42110</name>
</gene>
<organism evidence="2 3">
    <name type="scientific">Plantactinospora solaniradicis</name>
    <dbReference type="NCBI Taxonomy" id="1723736"/>
    <lineage>
        <taxon>Bacteria</taxon>
        <taxon>Bacillati</taxon>
        <taxon>Actinomycetota</taxon>
        <taxon>Actinomycetes</taxon>
        <taxon>Micromonosporales</taxon>
        <taxon>Micromonosporaceae</taxon>
        <taxon>Plantactinospora</taxon>
    </lineage>
</organism>
<dbReference type="EMBL" id="JBHSPR010000068">
    <property type="protein sequence ID" value="MFC6022738.1"/>
    <property type="molecule type" value="Genomic_DNA"/>
</dbReference>
<evidence type="ECO:0000259" key="1">
    <source>
        <dbReference type="Pfam" id="PF01590"/>
    </source>
</evidence>
<dbReference type="Pfam" id="PF01590">
    <property type="entry name" value="GAF"/>
    <property type="match status" value="1"/>
</dbReference>
<feature type="domain" description="GAF" evidence="1">
    <location>
        <begin position="27"/>
        <end position="147"/>
    </location>
</feature>
<protein>
    <submittedName>
        <fullName evidence="2">GAF domain-containing protein</fullName>
    </submittedName>
</protein>
<name>A0ABW1KPC4_9ACTN</name>
<evidence type="ECO:0000313" key="3">
    <source>
        <dbReference type="Proteomes" id="UP001596203"/>
    </source>
</evidence>
<dbReference type="InterPro" id="IPR003018">
    <property type="entry name" value="GAF"/>
</dbReference>
<reference evidence="3" key="1">
    <citation type="journal article" date="2019" name="Int. J. Syst. Evol. Microbiol.">
        <title>The Global Catalogue of Microorganisms (GCM) 10K type strain sequencing project: providing services to taxonomists for standard genome sequencing and annotation.</title>
        <authorList>
            <consortium name="The Broad Institute Genomics Platform"/>
            <consortium name="The Broad Institute Genome Sequencing Center for Infectious Disease"/>
            <person name="Wu L."/>
            <person name="Ma J."/>
        </authorList>
    </citation>
    <scope>NUCLEOTIDE SEQUENCE [LARGE SCALE GENOMIC DNA]</scope>
    <source>
        <strain evidence="3">ZS-35-S2</strain>
    </source>
</reference>
<evidence type="ECO:0000313" key="2">
    <source>
        <dbReference type="EMBL" id="MFC6022738.1"/>
    </source>
</evidence>
<dbReference type="InterPro" id="IPR029016">
    <property type="entry name" value="GAF-like_dom_sf"/>
</dbReference>
<dbReference type="Proteomes" id="UP001596203">
    <property type="component" value="Unassembled WGS sequence"/>
</dbReference>
<dbReference type="RefSeq" id="WP_377432512.1">
    <property type="nucleotide sequence ID" value="NZ_JBHSPR010000068.1"/>
</dbReference>
<accession>A0ABW1KPC4</accession>
<dbReference type="Gene3D" id="3.30.450.40">
    <property type="match status" value="1"/>
</dbReference>
<comment type="caution">
    <text evidence="2">The sequence shown here is derived from an EMBL/GenBank/DDBJ whole genome shotgun (WGS) entry which is preliminary data.</text>
</comment>
<sequence>MTPDELMTVVAALARRAGDDAESRGAGIAAAIHRHTGHRWVGVYRVTDTEVQILGYSGPGAPAYPRFPRDQGLTATAVATGRSVVVDDVGSDPRYLTAFGSTRSEMIVPVLHPDTGVVLGTIDVESERTAAFGAEIRELLERCAAAVTPLYDADPDRPR</sequence>
<proteinExistence type="predicted"/>
<dbReference type="SUPFAM" id="SSF55781">
    <property type="entry name" value="GAF domain-like"/>
    <property type="match status" value="1"/>
</dbReference>